<dbReference type="NCBIfam" id="TIGR01993">
    <property type="entry name" value="Pyr-5-nucltdase"/>
    <property type="match status" value="1"/>
</dbReference>
<dbReference type="PANTHER" id="PTHR12725:SF117">
    <property type="entry name" value="HALOACID DEHALOGENASE-LIKE HYDROLASE"/>
    <property type="match status" value="1"/>
</dbReference>
<dbReference type="AlphaFoldDB" id="A0A2R4XMK1"/>
<dbReference type="PANTHER" id="PTHR12725">
    <property type="entry name" value="HALOACID DEHALOGENASE-LIKE HYDROLASE"/>
    <property type="match status" value="1"/>
</dbReference>
<keyword evidence="2" id="KW-1185">Reference proteome</keyword>
<dbReference type="SFLD" id="SFLDG01132">
    <property type="entry name" value="C1.5.3:_5'-Nucleotidase_Like"/>
    <property type="match status" value="1"/>
</dbReference>
<gene>
    <name evidence="1" type="ORF">DBV39_16075</name>
</gene>
<evidence type="ECO:0000313" key="1">
    <source>
        <dbReference type="EMBL" id="AWB34994.1"/>
    </source>
</evidence>
<dbReference type="KEGG" id="boz:DBV39_16075"/>
<accession>A0A2R4XMK1</accession>
<sequence length="262" mass="30546">MSYRQLTRPATRVRRASIHRSSHRPDDWVWLFDLDNTLHDTSHKIFAHISVGMTEAVMESLNVDETTAHELRRKYWEQYGATMIGLAKHHDVDPHQFLYRSHSFDVRPLIKAEKGLAHRFRKLPGRKVLVTNAPLHYAKAVLMHLGILKDFESIWSVEHMRVHGHYRPKPSVSLMRHILACEGTRPGRTVLIEDTLSNLKAARAVGLRTVHIYHPGTPFAHRRKGRPHYVDLRINQIRDLLTGRRKLTRRSTLSEPSYLHRD</sequence>
<dbReference type="SUPFAM" id="SSF56784">
    <property type="entry name" value="HAD-like"/>
    <property type="match status" value="1"/>
</dbReference>
<dbReference type="InterPro" id="IPR010237">
    <property type="entry name" value="Pyr-5-nucltdase"/>
</dbReference>
<dbReference type="Proteomes" id="UP000244571">
    <property type="component" value="Chromosome"/>
</dbReference>
<dbReference type="Gene3D" id="3.40.50.1000">
    <property type="entry name" value="HAD superfamily/HAD-like"/>
    <property type="match status" value="1"/>
</dbReference>
<name>A0A2R4XMK1_9BURK</name>
<dbReference type="InterPro" id="IPR036412">
    <property type="entry name" value="HAD-like_sf"/>
</dbReference>
<dbReference type="Gene3D" id="1.10.150.450">
    <property type="match status" value="1"/>
</dbReference>
<dbReference type="EMBL" id="CP028901">
    <property type="protein sequence ID" value="AWB34994.1"/>
    <property type="molecule type" value="Genomic_DNA"/>
</dbReference>
<protein>
    <submittedName>
        <fullName evidence="1">Pyrimidine 5'-nucleotidase</fullName>
    </submittedName>
</protein>
<dbReference type="OrthoDB" id="8558420at2"/>
<dbReference type="InterPro" id="IPR023214">
    <property type="entry name" value="HAD_sf"/>
</dbReference>
<reference evidence="1 2" key="1">
    <citation type="submission" date="2018-04" db="EMBL/GenBank/DDBJ databases">
        <title>Bordetella sp. HZ20 isolated from seawater.</title>
        <authorList>
            <person name="Sun C."/>
        </authorList>
    </citation>
    <scope>NUCLEOTIDE SEQUENCE [LARGE SCALE GENOMIC DNA]</scope>
    <source>
        <strain evidence="1 2">HZ20</strain>
    </source>
</reference>
<dbReference type="Pfam" id="PF13419">
    <property type="entry name" value="HAD_2"/>
    <property type="match status" value="1"/>
</dbReference>
<dbReference type="NCBIfam" id="TIGR01509">
    <property type="entry name" value="HAD-SF-IA-v3"/>
    <property type="match status" value="1"/>
</dbReference>
<organism evidence="1 2">
    <name type="scientific">Orrella marina</name>
    <dbReference type="NCBI Taxonomy" id="2163011"/>
    <lineage>
        <taxon>Bacteria</taxon>
        <taxon>Pseudomonadati</taxon>
        <taxon>Pseudomonadota</taxon>
        <taxon>Betaproteobacteria</taxon>
        <taxon>Burkholderiales</taxon>
        <taxon>Alcaligenaceae</taxon>
        <taxon>Orrella</taxon>
    </lineage>
</organism>
<proteinExistence type="predicted"/>
<dbReference type="InterPro" id="IPR041492">
    <property type="entry name" value="HAD_2"/>
</dbReference>
<dbReference type="SFLD" id="SFLDG01129">
    <property type="entry name" value="C1.5:_HAD__Beta-PGM__Phosphata"/>
    <property type="match status" value="1"/>
</dbReference>
<dbReference type="SFLD" id="SFLDS00003">
    <property type="entry name" value="Haloacid_Dehalogenase"/>
    <property type="match status" value="1"/>
</dbReference>
<evidence type="ECO:0000313" key="2">
    <source>
        <dbReference type="Proteomes" id="UP000244571"/>
    </source>
</evidence>
<dbReference type="InterPro" id="IPR006439">
    <property type="entry name" value="HAD-SF_hydro_IA"/>
</dbReference>
<dbReference type="RefSeq" id="WP_108622404.1">
    <property type="nucleotide sequence ID" value="NZ_CP028901.1"/>
</dbReference>